<dbReference type="Proteomes" id="UP001236652">
    <property type="component" value="Chromosome"/>
</dbReference>
<dbReference type="RefSeq" id="WP_231419263.1">
    <property type="nucleotide sequence ID" value="NZ_CP126446.1"/>
</dbReference>
<evidence type="ECO:0000256" key="3">
    <source>
        <dbReference type="SAM" id="Phobius"/>
    </source>
</evidence>
<evidence type="ECO:0000313" key="6">
    <source>
        <dbReference type="Proteomes" id="UP001236652"/>
    </source>
</evidence>
<dbReference type="EMBL" id="CP126446">
    <property type="protein sequence ID" value="WIF98580.1"/>
    <property type="molecule type" value="Genomic_DNA"/>
</dbReference>
<name>A0ABY8UY47_9BACI</name>
<keyword evidence="3" id="KW-1133">Transmembrane helix</keyword>
<dbReference type="Pfam" id="PF13490">
    <property type="entry name" value="zf-HC2"/>
    <property type="match status" value="1"/>
</dbReference>
<feature type="transmembrane region" description="Helical" evidence="3">
    <location>
        <begin position="87"/>
        <end position="106"/>
    </location>
</feature>
<proteinExistence type="inferred from homology"/>
<dbReference type="Gene3D" id="1.10.10.1320">
    <property type="entry name" value="Anti-sigma factor, zinc-finger domain"/>
    <property type="match status" value="1"/>
</dbReference>
<evidence type="ECO:0000256" key="1">
    <source>
        <dbReference type="ARBA" id="ARBA00024353"/>
    </source>
</evidence>
<organism evidence="5 6">
    <name type="scientific">Pontibacillus chungwhensis</name>
    <dbReference type="NCBI Taxonomy" id="265426"/>
    <lineage>
        <taxon>Bacteria</taxon>
        <taxon>Bacillati</taxon>
        <taxon>Bacillota</taxon>
        <taxon>Bacilli</taxon>
        <taxon>Bacillales</taxon>
        <taxon>Bacillaceae</taxon>
        <taxon>Pontibacillus</taxon>
    </lineage>
</organism>
<protein>
    <recommendedName>
        <fullName evidence="2">Anti-sigma-W factor RsiW</fullName>
    </recommendedName>
</protein>
<feature type="domain" description="Putative zinc-finger" evidence="4">
    <location>
        <begin position="8"/>
        <end position="35"/>
    </location>
</feature>
<dbReference type="InterPro" id="IPR041916">
    <property type="entry name" value="Anti_sigma_zinc_sf"/>
</dbReference>
<accession>A0ABY8UY47</accession>
<sequence>MKHIETTQLEAYVLDQLGENERMAIEEHLDTCDSCFEAYMTELESWTLEPSLADDFTDQTIDQIIEKQVMPTVEVKRTSVQKQKRTLMHYGLAAGLTLVLMVSGAFEQVIHVFDEDTFKERPSISKNIVSETDRLLQKVNEEMGSDVDE</sequence>
<evidence type="ECO:0000313" key="5">
    <source>
        <dbReference type="EMBL" id="WIF98580.1"/>
    </source>
</evidence>
<keyword evidence="6" id="KW-1185">Reference proteome</keyword>
<reference evidence="5 6" key="1">
    <citation type="submission" date="2023-05" db="EMBL/GenBank/DDBJ databases">
        <title>Comparative genomics reveals the evidence of polycyclic aromatic hydrocarbons degradation in moderately halophilic genus Pontibacillus.</title>
        <authorList>
            <person name="Yang H."/>
            <person name="Qian Z."/>
        </authorList>
    </citation>
    <scope>NUCLEOTIDE SEQUENCE [LARGE SCALE GENOMIC DNA]</scope>
    <source>
        <strain evidence="6">HN14</strain>
    </source>
</reference>
<keyword evidence="3" id="KW-0812">Transmembrane</keyword>
<evidence type="ECO:0000256" key="2">
    <source>
        <dbReference type="ARBA" id="ARBA00024438"/>
    </source>
</evidence>
<keyword evidence="3" id="KW-0472">Membrane</keyword>
<dbReference type="InterPro" id="IPR027383">
    <property type="entry name" value="Znf_put"/>
</dbReference>
<comment type="similarity">
    <text evidence="1">Belongs to the zinc-associated anti-sigma factor (ZAS) superfamily. Anti-sigma-W factor family.</text>
</comment>
<evidence type="ECO:0000259" key="4">
    <source>
        <dbReference type="Pfam" id="PF13490"/>
    </source>
</evidence>
<gene>
    <name evidence="5" type="ORF">QNI29_02610</name>
</gene>